<feature type="domain" description="DUF8207" evidence="1">
    <location>
        <begin position="131"/>
        <end position="230"/>
    </location>
</feature>
<dbReference type="PANTHER" id="PTHR35374:SF1">
    <property type="entry name" value="PROTEIN KINASE DOMAIN-CONTAINING PROTEIN"/>
    <property type="match status" value="1"/>
</dbReference>
<sequence>MAGSTDIRKREKIARAIEKTSESIRKKHRALKTGRIEDDITVRRHLGPIIEPLQRIVDNSSTRAIKDEPGVAVKVPLKREPDVELVVPLTPKREKKKKNVIRKGQKALRAHLGPLSRKYVEAVIRGDDKDIDTVYGVYLDNDGMKFGSIRFEIDHDDNILLDNVRYKGTPGLYKLIFKRHPDEDVFTNNDLQKYRSMLLVMNAYRRDHSARGQVKSNRGYKYKYIIAPLLPSEPTKKKKSGRGLPRTMTLNDNAIDYVHWDDPNELVDRLRLLDASRQAGNNSHDNEMLSIIEELREAGIVIN</sequence>
<dbReference type="OrthoDB" id="7552280at2759"/>
<protein>
    <recommendedName>
        <fullName evidence="1">DUF8207 domain-containing protein</fullName>
    </recommendedName>
</protein>
<proteinExistence type="predicted"/>
<dbReference type="InterPro" id="IPR058520">
    <property type="entry name" value="DUF8207"/>
</dbReference>
<dbReference type="PANTHER" id="PTHR35374">
    <property type="entry name" value="CYCLIN-DEPENDENT KINASE 11A-LIKE"/>
    <property type="match status" value="1"/>
</dbReference>
<evidence type="ECO:0000259" key="1">
    <source>
        <dbReference type="Pfam" id="PF26634"/>
    </source>
</evidence>
<accession>A0A026X1G8</accession>
<evidence type="ECO:0000313" key="2">
    <source>
        <dbReference type="EMBL" id="EZA62135.1"/>
    </source>
</evidence>
<reference evidence="2 3" key="1">
    <citation type="journal article" date="2014" name="Curr. Biol.">
        <title>The genome of the clonal raider ant Cerapachys biroi.</title>
        <authorList>
            <person name="Oxley P.R."/>
            <person name="Ji L."/>
            <person name="Fetter-Pruneda I."/>
            <person name="McKenzie S.K."/>
            <person name="Li C."/>
            <person name="Hu H."/>
            <person name="Zhang G."/>
            <person name="Kronauer D.J."/>
        </authorList>
    </citation>
    <scope>NUCLEOTIDE SEQUENCE [LARGE SCALE GENOMIC DNA]</scope>
</reference>
<dbReference type="OMA" id="IARMNTR"/>
<dbReference type="Proteomes" id="UP000053097">
    <property type="component" value="Unassembled WGS sequence"/>
</dbReference>
<dbReference type="EMBL" id="KK107030">
    <property type="protein sequence ID" value="EZA62135.1"/>
    <property type="molecule type" value="Genomic_DNA"/>
</dbReference>
<dbReference type="AlphaFoldDB" id="A0A026X1G8"/>
<evidence type="ECO:0000313" key="3">
    <source>
        <dbReference type="Proteomes" id="UP000053097"/>
    </source>
</evidence>
<dbReference type="Pfam" id="PF26634">
    <property type="entry name" value="DUF8207"/>
    <property type="match status" value="1"/>
</dbReference>
<name>A0A026X1G8_OOCBI</name>
<keyword evidence="3" id="KW-1185">Reference proteome</keyword>
<organism evidence="2 3">
    <name type="scientific">Ooceraea biroi</name>
    <name type="common">Clonal raider ant</name>
    <name type="synonym">Cerapachys biroi</name>
    <dbReference type="NCBI Taxonomy" id="2015173"/>
    <lineage>
        <taxon>Eukaryota</taxon>
        <taxon>Metazoa</taxon>
        <taxon>Ecdysozoa</taxon>
        <taxon>Arthropoda</taxon>
        <taxon>Hexapoda</taxon>
        <taxon>Insecta</taxon>
        <taxon>Pterygota</taxon>
        <taxon>Neoptera</taxon>
        <taxon>Endopterygota</taxon>
        <taxon>Hymenoptera</taxon>
        <taxon>Apocrita</taxon>
        <taxon>Aculeata</taxon>
        <taxon>Formicoidea</taxon>
        <taxon>Formicidae</taxon>
        <taxon>Dorylinae</taxon>
        <taxon>Ooceraea</taxon>
    </lineage>
</organism>
<gene>
    <name evidence="2" type="ORF">X777_03742</name>
</gene>